<dbReference type="AlphaFoldDB" id="A0A562WRW9"/>
<accession>A0A562WRW9</accession>
<evidence type="ECO:0000313" key="2">
    <source>
        <dbReference type="Proteomes" id="UP000319449"/>
    </source>
</evidence>
<protein>
    <submittedName>
        <fullName evidence="1">Uncharacterized protein</fullName>
    </submittedName>
</protein>
<dbReference type="Proteomes" id="UP000319449">
    <property type="component" value="Unassembled WGS sequence"/>
</dbReference>
<reference evidence="1 2" key="1">
    <citation type="submission" date="2019-07" db="EMBL/GenBank/DDBJ databases">
        <title>Genomic Encyclopedia of Archaeal and Bacterial Type Strains, Phase II (KMG-II): from individual species to whole genera.</title>
        <authorList>
            <person name="Goeker M."/>
        </authorList>
    </citation>
    <scope>NUCLEOTIDE SEQUENCE [LARGE SCALE GENOMIC DNA]</scope>
    <source>
        <strain evidence="1 2">ATCC BAA-1139</strain>
    </source>
</reference>
<name>A0A562WRW9_9BACT</name>
<keyword evidence="2" id="KW-1185">Reference proteome</keyword>
<gene>
    <name evidence="1" type="ORF">JN12_00562</name>
</gene>
<sequence>MVIACPGVTVGRNRTRLTDCSGHTFKIFMNDQELWSAALRQITEAWTCCAPPVVERLTELLRQVAAHKEELHSLVAASGADRLCHPCGGQCCFGGKHHVTVIDLLAYLALGAEIFTPWFDAPVCPYLGGNGCLMPPAFRPRTCIVFLCEPVLERIADDGRSSIDRLETGLARLYGDIGELLAISPASSLLLVAERTAARRGSLIDTAAIHKE</sequence>
<evidence type="ECO:0000313" key="1">
    <source>
        <dbReference type="EMBL" id="TWJ33149.1"/>
    </source>
</evidence>
<organism evidence="1 2">
    <name type="scientific">Geobacter argillaceus</name>
    <dbReference type="NCBI Taxonomy" id="345631"/>
    <lineage>
        <taxon>Bacteria</taxon>
        <taxon>Pseudomonadati</taxon>
        <taxon>Thermodesulfobacteriota</taxon>
        <taxon>Desulfuromonadia</taxon>
        <taxon>Geobacterales</taxon>
        <taxon>Geobacteraceae</taxon>
        <taxon>Geobacter</taxon>
    </lineage>
</organism>
<comment type="caution">
    <text evidence="1">The sequence shown here is derived from an EMBL/GenBank/DDBJ whole genome shotgun (WGS) entry which is preliminary data.</text>
</comment>
<dbReference type="EMBL" id="VLLN01000002">
    <property type="protein sequence ID" value="TWJ33149.1"/>
    <property type="molecule type" value="Genomic_DNA"/>
</dbReference>
<proteinExistence type="predicted"/>